<gene>
    <name evidence="8" type="ORF">A5640_09020</name>
</gene>
<dbReference type="GO" id="GO:0050661">
    <property type="term" value="F:NADP binding"/>
    <property type="evidence" value="ECO:0007669"/>
    <property type="project" value="InterPro"/>
</dbReference>
<dbReference type="Proteomes" id="UP000093925">
    <property type="component" value="Unassembled WGS sequence"/>
</dbReference>
<dbReference type="AlphaFoldDB" id="A0A1A3KPG7"/>
<organism evidence="8 9">
    <name type="scientific">Mycobacterium asiaticum</name>
    <dbReference type="NCBI Taxonomy" id="1790"/>
    <lineage>
        <taxon>Bacteria</taxon>
        <taxon>Bacillati</taxon>
        <taxon>Actinomycetota</taxon>
        <taxon>Actinomycetes</taxon>
        <taxon>Mycobacteriales</taxon>
        <taxon>Mycobacteriaceae</taxon>
        <taxon>Mycobacterium</taxon>
    </lineage>
</organism>
<dbReference type="PRINTS" id="PR00411">
    <property type="entry name" value="PNDRDTASEI"/>
</dbReference>
<evidence type="ECO:0000256" key="6">
    <source>
        <dbReference type="ARBA" id="ARBA00023002"/>
    </source>
</evidence>
<name>A0A1A3KPG7_MYCAS</name>
<evidence type="ECO:0000313" key="9">
    <source>
        <dbReference type="Proteomes" id="UP000093925"/>
    </source>
</evidence>
<sequence length="491" mass="54897">MTAQHFDILIIGAGLSGIGTACHLTTRQPNRSIAILERRERIGGTWDLFRYPGIRSDADMLTMAYEFRPWRNPQVLASGEAIRRYIAETAAEYGVDRKIHYGLRIVGADWSPTDGRWTLTAQRETTGEACRYSCRYLIACTGYYDHDTGYLPALPGSNRFSGRIVHPQHWPEDLDYAGKKIVVIGSGATAVTLVPALTGSAAHVTMLQRSPSYVLSLPSVDKLSQSLTRVLSVERVYALARRRNILLLRRVYSACRRWPRLSRRLLLWLVHRQVGTDFDMTHFMPRYQPWDERMCMAPDGDLFKALTCGGASIVTDEIESITTTGILTRSGREIQADIIVTATGLNLQMLGGMQLSVNGRPVNLCDRMAYKAVLVQDLPNFAWLMGYTNAPWTLKSDIAGAYLARLLDHMDMNGYAVVTPRDVHGCKTDIGVLDTLKSGYVVRAKNIVPRQGSKLPWLTLNHYEKDCQILLEDPIEDGVLEFSTMPAEAVA</sequence>
<dbReference type="EMBL" id="LZLM01000053">
    <property type="protein sequence ID" value="OBJ86910.1"/>
    <property type="molecule type" value="Genomic_DNA"/>
</dbReference>
<dbReference type="GO" id="GO:0004499">
    <property type="term" value="F:N,N-dimethylaniline monooxygenase activity"/>
    <property type="evidence" value="ECO:0007669"/>
    <property type="project" value="InterPro"/>
</dbReference>
<comment type="similarity">
    <text evidence="2">Belongs to the FAD-binding monooxygenase family.</text>
</comment>
<comment type="caution">
    <text evidence="8">The sequence shown here is derived from an EMBL/GenBank/DDBJ whole genome shotgun (WGS) entry which is preliminary data.</text>
</comment>
<keyword evidence="5" id="KW-0521">NADP</keyword>
<keyword evidence="4" id="KW-0274">FAD</keyword>
<accession>A0A1A3KPG7</accession>
<dbReference type="Pfam" id="PF00743">
    <property type="entry name" value="FMO-like"/>
    <property type="match status" value="1"/>
</dbReference>
<dbReference type="FunFam" id="3.50.50.60:FF:000384">
    <property type="entry name" value="FAD-containing monooxygenase MymA"/>
    <property type="match status" value="1"/>
</dbReference>
<dbReference type="Gene3D" id="3.50.50.60">
    <property type="entry name" value="FAD/NAD(P)-binding domain"/>
    <property type="match status" value="2"/>
</dbReference>
<proteinExistence type="inferred from homology"/>
<dbReference type="InterPro" id="IPR020946">
    <property type="entry name" value="Flavin_mOase-like"/>
</dbReference>
<comment type="cofactor">
    <cofactor evidence="1">
        <name>FAD</name>
        <dbReference type="ChEBI" id="CHEBI:57692"/>
    </cofactor>
</comment>
<dbReference type="GO" id="GO:0050660">
    <property type="term" value="F:flavin adenine dinucleotide binding"/>
    <property type="evidence" value="ECO:0007669"/>
    <property type="project" value="InterPro"/>
</dbReference>
<dbReference type="FunFam" id="3.50.50.60:FF:000228">
    <property type="entry name" value="FAD-containing monooxygenase EthA"/>
    <property type="match status" value="1"/>
</dbReference>
<evidence type="ECO:0000313" key="8">
    <source>
        <dbReference type="EMBL" id="OBJ86910.1"/>
    </source>
</evidence>
<dbReference type="SUPFAM" id="SSF51905">
    <property type="entry name" value="FAD/NAD(P)-binding domain"/>
    <property type="match status" value="1"/>
</dbReference>
<dbReference type="RefSeq" id="WP_065139527.1">
    <property type="nucleotide sequence ID" value="NZ_LZLM01000053.1"/>
</dbReference>
<keyword evidence="6" id="KW-0560">Oxidoreductase</keyword>
<evidence type="ECO:0000256" key="2">
    <source>
        <dbReference type="ARBA" id="ARBA00010139"/>
    </source>
</evidence>
<keyword evidence="7 8" id="KW-0503">Monooxygenase</keyword>
<dbReference type="PANTHER" id="PTHR43872:SF1">
    <property type="entry name" value="MONOOXYGENASE, PUTATIVE (AFU_ORTHOLOGUE AFUA_8G02570)-RELATED"/>
    <property type="match status" value="1"/>
</dbReference>
<dbReference type="Pfam" id="PF13450">
    <property type="entry name" value="NAD_binding_8"/>
    <property type="match status" value="1"/>
</dbReference>
<evidence type="ECO:0000256" key="5">
    <source>
        <dbReference type="ARBA" id="ARBA00022857"/>
    </source>
</evidence>
<keyword evidence="3" id="KW-0285">Flavoprotein</keyword>
<evidence type="ECO:0000256" key="3">
    <source>
        <dbReference type="ARBA" id="ARBA00022630"/>
    </source>
</evidence>
<evidence type="ECO:0000256" key="1">
    <source>
        <dbReference type="ARBA" id="ARBA00001974"/>
    </source>
</evidence>
<protein>
    <submittedName>
        <fullName evidence="8">FAD-containing monooxygenase EthA</fullName>
    </submittedName>
</protein>
<evidence type="ECO:0000256" key="7">
    <source>
        <dbReference type="ARBA" id="ARBA00023033"/>
    </source>
</evidence>
<dbReference type="InterPro" id="IPR051820">
    <property type="entry name" value="FAD-binding_MO"/>
</dbReference>
<dbReference type="PANTHER" id="PTHR43872">
    <property type="entry name" value="MONOOXYGENASE, PUTATIVE (AFU_ORTHOLOGUE AFUA_8G02570)-RELATED"/>
    <property type="match status" value="1"/>
</dbReference>
<reference evidence="8 9" key="1">
    <citation type="submission" date="2016-06" db="EMBL/GenBank/DDBJ databases">
        <authorList>
            <person name="Kjaerup R.B."/>
            <person name="Dalgaard T.S."/>
            <person name="Juul-Madsen H.R."/>
        </authorList>
    </citation>
    <scope>NUCLEOTIDE SEQUENCE [LARGE SCALE GENOMIC DNA]</scope>
    <source>
        <strain evidence="8 9">1276495.2</strain>
    </source>
</reference>
<evidence type="ECO:0000256" key="4">
    <source>
        <dbReference type="ARBA" id="ARBA00022827"/>
    </source>
</evidence>
<dbReference type="InterPro" id="IPR036188">
    <property type="entry name" value="FAD/NAD-bd_sf"/>
</dbReference>